<comment type="caution">
    <text evidence="3">The sequence shown here is derived from an EMBL/GenBank/DDBJ whole genome shotgun (WGS) entry which is preliminary data.</text>
</comment>
<proteinExistence type="predicted"/>
<keyword evidence="4" id="KW-1185">Reference proteome</keyword>
<evidence type="ECO:0000256" key="1">
    <source>
        <dbReference type="SAM" id="MobiDB-lite"/>
    </source>
</evidence>
<evidence type="ECO:0000313" key="4">
    <source>
        <dbReference type="Proteomes" id="UP001187415"/>
    </source>
</evidence>
<dbReference type="InterPro" id="IPR000008">
    <property type="entry name" value="C2_dom"/>
</dbReference>
<accession>A0AA88MFE6</accession>
<reference evidence="3" key="1">
    <citation type="submission" date="2023-07" db="EMBL/GenBank/DDBJ databases">
        <title>Chromosome-level Genome Assembly of Striped Snakehead (Channa striata).</title>
        <authorList>
            <person name="Liu H."/>
        </authorList>
    </citation>
    <scope>NUCLEOTIDE SEQUENCE</scope>
    <source>
        <strain evidence="3">Gz</strain>
        <tissue evidence="3">Muscle</tissue>
    </source>
</reference>
<dbReference type="EMBL" id="JAUPFM010000011">
    <property type="protein sequence ID" value="KAK2837205.1"/>
    <property type="molecule type" value="Genomic_DNA"/>
</dbReference>
<dbReference type="Gene3D" id="2.60.40.150">
    <property type="entry name" value="C2 domain"/>
    <property type="match status" value="1"/>
</dbReference>
<feature type="compositionally biased region" description="Low complexity" evidence="1">
    <location>
        <begin position="189"/>
        <end position="209"/>
    </location>
</feature>
<sequence length="416" mass="45698">MWLLGKIKENVESIPLELSRYIGKSEEDMFHSSKTSLSHNLHNNILTPDKIPEFCLPPRLCKRSPVVEVDTTPPSLPGQNHIPKSGTSSINVRVRRTDVKLKNGDTSETRQTAKKPLPFSAEVYGLSGIYERPNTRRKESLFHSNRPVYIFDRSICNAAPNLEKTTDMGKKSISGFSCQSMLETGGTESETASSSDSSPLSSPHSSKSSLRILSAKGRLKGATSCPSLIDSRETGGRWRRGGFSLTTSVSNPSNFSSLMLPPPASFPTDGLQCQKRRQHESVLPLKGRGKVRLSAEHAALPNNTSCSLYTVRVHVMSVEALQDDTEQRTLSCAVNLCLTPGKLQQQRSATIRNCSSPVFNEDFFFTELRSKDLLELQLKLKVVDQSAAGSLRRGAAIGVVTKPLSQLLSLSKQVQE</sequence>
<dbReference type="Pfam" id="PF00168">
    <property type="entry name" value="C2"/>
    <property type="match status" value="1"/>
</dbReference>
<gene>
    <name evidence="3" type="ORF">Q5P01_014417</name>
</gene>
<dbReference type="SMART" id="SM00239">
    <property type="entry name" value="C2"/>
    <property type="match status" value="1"/>
</dbReference>
<dbReference type="SUPFAM" id="SSF49562">
    <property type="entry name" value="C2 domain (Calcium/lipid-binding domain, CaLB)"/>
    <property type="match status" value="1"/>
</dbReference>
<feature type="region of interest" description="Disordered" evidence="1">
    <location>
        <begin position="181"/>
        <end position="209"/>
    </location>
</feature>
<dbReference type="InterPro" id="IPR043549">
    <property type="entry name" value="C2C4C/C2C4D"/>
</dbReference>
<feature type="domain" description="C2" evidence="2">
    <location>
        <begin position="292"/>
        <end position="416"/>
    </location>
</feature>
<dbReference type="AlphaFoldDB" id="A0AA88MFE6"/>
<dbReference type="PROSITE" id="PS50004">
    <property type="entry name" value="C2"/>
    <property type="match status" value="1"/>
</dbReference>
<dbReference type="PANTHER" id="PTHR46291">
    <property type="entry name" value="C2 DOMAIN-CONTAINING PROTEIN"/>
    <property type="match status" value="1"/>
</dbReference>
<dbReference type="InterPro" id="IPR035892">
    <property type="entry name" value="C2_domain_sf"/>
</dbReference>
<dbReference type="Proteomes" id="UP001187415">
    <property type="component" value="Unassembled WGS sequence"/>
</dbReference>
<protein>
    <recommendedName>
        <fullName evidence="2">C2 domain-containing protein</fullName>
    </recommendedName>
</protein>
<name>A0AA88MFE6_CHASR</name>
<organism evidence="3 4">
    <name type="scientific">Channa striata</name>
    <name type="common">Snakehead murrel</name>
    <name type="synonym">Ophicephalus striatus</name>
    <dbReference type="NCBI Taxonomy" id="64152"/>
    <lineage>
        <taxon>Eukaryota</taxon>
        <taxon>Metazoa</taxon>
        <taxon>Chordata</taxon>
        <taxon>Craniata</taxon>
        <taxon>Vertebrata</taxon>
        <taxon>Euteleostomi</taxon>
        <taxon>Actinopterygii</taxon>
        <taxon>Neopterygii</taxon>
        <taxon>Teleostei</taxon>
        <taxon>Neoteleostei</taxon>
        <taxon>Acanthomorphata</taxon>
        <taxon>Anabantaria</taxon>
        <taxon>Anabantiformes</taxon>
        <taxon>Channoidei</taxon>
        <taxon>Channidae</taxon>
        <taxon>Channa</taxon>
    </lineage>
</organism>
<evidence type="ECO:0000313" key="3">
    <source>
        <dbReference type="EMBL" id="KAK2837205.1"/>
    </source>
</evidence>
<dbReference type="PANTHER" id="PTHR46291:SF9">
    <property type="entry name" value="C2 CALCIUM-DEPENDENT DOMAIN-CONTAINING PROTEIN 4C-LIKE"/>
    <property type="match status" value="1"/>
</dbReference>
<evidence type="ECO:0000259" key="2">
    <source>
        <dbReference type="PROSITE" id="PS50004"/>
    </source>
</evidence>